<sequence length="354" mass="39333">MDPGESSKAGESAKPAKPADPVPEPLVTSSESAADPVPEPLATSSESAAGPAPEPLVTPSESAAVPGVTSSGQKVPFDTSAFDNLHNDQSSNEPTNENAENEFHLRPTGALAPILQPVPVAPTEEDLKDLNDEDKADRQKEFEAELRKIRNRQRRDWQPFYPPHRHSFPFQCGYSCYSSGYWLLFHCLKVGISSAKPVPRDYLKRLQGADPPASHLRISHRIQGGLVVFPSRQFHRDGMTSSHSDPCEEAKRFETFLTTHATDCTSNTLLMFLKETKDDRSITTYPNYYNACWVVHLVIDIFANKICKIHPTETTPGERARVVIIAPYEGQQKLYHDLFAKLSDAEFVHAHVMT</sequence>
<gene>
    <name evidence="2" type="ORF">PG996_008965</name>
</gene>
<proteinExistence type="predicted"/>
<reference evidence="2 3" key="1">
    <citation type="submission" date="2023-01" db="EMBL/GenBank/DDBJ databases">
        <title>Analysis of 21 Apiospora genomes using comparative genomics revels a genus with tremendous synthesis potential of carbohydrate active enzymes and secondary metabolites.</title>
        <authorList>
            <person name="Sorensen T."/>
        </authorList>
    </citation>
    <scope>NUCLEOTIDE SEQUENCE [LARGE SCALE GENOMIC DNA]</scope>
    <source>
        <strain evidence="2 3">CBS 83171</strain>
    </source>
</reference>
<name>A0ABR1UZH7_9PEZI</name>
<protein>
    <recommendedName>
        <fullName evidence="4">DNA2/NAM7 helicase-like C-terminal domain-containing protein</fullName>
    </recommendedName>
</protein>
<keyword evidence="3" id="KW-1185">Reference proteome</keyword>
<feature type="region of interest" description="Disordered" evidence="1">
    <location>
        <begin position="1"/>
        <end position="100"/>
    </location>
</feature>
<evidence type="ECO:0008006" key="4">
    <source>
        <dbReference type="Google" id="ProtNLM"/>
    </source>
</evidence>
<dbReference type="Proteomes" id="UP001446871">
    <property type="component" value="Unassembled WGS sequence"/>
</dbReference>
<evidence type="ECO:0000256" key="1">
    <source>
        <dbReference type="SAM" id="MobiDB-lite"/>
    </source>
</evidence>
<evidence type="ECO:0000313" key="2">
    <source>
        <dbReference type="EMBL" id="KAK8064313.1"/>
    </source>
</evidence>
<feature type="compositionally biased region" description="Polar residues" evidence="1">
    <location>
        <begin position="87"/>
        <end position="98"/>
    </location>
</feature>
<evidence type="ECO:0000313" key="3">
    <source>
        <dbReference type="Proteomes" id="UP001446871"/>
    </source>
</evidence>
<accession>A0ABR1UZH7</accession>
<dbReference type="EMBL" id="JAQQWM010000005">
    <property type="protein sequence ID" value="KAK8064313.1"/>
    <property type="molecule type" value="Genomic_DNA"/>
</dbReference>
<organism evidence="2 3">
    <name type="scientific">Apiospora saccharicola</name>
    <dbReference type="NCBI Taxonomy" id="335842"/>
    <lineage>
        <taxon>Eukaryota</taxon>
        <taxon>Fungi</taxon>
        <taxon>Dikarya</taxon>
        <taxon>Ascomycota</taxon>
        <taxon>Pezizomycotina</taxon>
        <taxon>Sordariomycetes</taxon>
        <taxon>Xylariomycetidae</taxon>
        <taxon>Amphisphaeriales</taxon>
        <taxon>Apiosporaceae</taxon>
        <taxon>Apiospora</taxon>
    </lineage>
</organism>
<comment type="caution">
    <text evidence="2">The sequence shown here is derived from an EMBL/GenBank/DDBJ whole genome shotgun (WGS) entry which is preliminary data.</text>
</comment>